<dbReference type="InterPro" id="IPR046233">
    <property type="entry name" value="DUF6266"/>
</dbReference>
<sequence>MGKINQGILGGVSGKVGNVIGGNWKGIDYIRVKPSNVANPRTAGQVMQRTKFTVTLEFLQAIKPFVKAGYRNLANKKTEFNAAMSYILNNAITGVDPDYIVDYTLALLSRGGLSMPLNPSADASTSGEVTFTWGDNSAESNANATDKVMLLVYNPAKKESVSIVGDGNTRVDGSYNVAIPTTYAGDTLELFIAFMSADGTQLSNSMYLGSQIAG</sequence>
<dbReference type="RefSeq" id="WP_264542193.1">
    <property type="nucleotide sequence ID" value="NZ_BAABIP010000017.1"/>
</dbReference>
<accession>A0ABP8ZYS5</accession>
<comment type="caution">
    <text evidence="1">The sequence shown here is derived from an EMBL/GenBank/DDBJ whole genome shotgun (WGS) entry which is preliminary data.</text>
</comment>
<reference evidence="2" key="1">
    <citation type="journal article" date="2019" name="Int. J. Syst. Evol. Microbiol.">
        <title>The Global Catalogue of Microorganisms (GCM) 10K type strain sequencing project: providing services to taxonomists for standard genome sequencing and annotation.</title>
        <authorList>
            <consortium name="The Broad Institute Genomics Platform"/>
            <consortium name="The Broad Institute Genome Sequencing Center for Infectious Disease"/>
            <person name="Wu L."/>
            <person name="Ma J."/>
        </authorList>
    </citation>
    <scope>NUCLEOTIDE SEQUENCE [LARGE SCALE GENOMIC DNA]</scope>
    <source>
        <strain evidence="2">JCM 18198</strain>
    </source>
</reference>
<gene>
    <name evidence="1" type="ORF">GCM10023230_18940</name>
</gene>
<dbReference type="Pfam" id="PF19781">
    <property type="entry name" value="DUF6266"/>
    <property type="match status" value="1"/>
</dbReference>
<dbReference type="EMBL" id="BAABIP010000017">
    <property type="protein sequence ID" value="GAA4769217.1"/>
    <property type="molecule type" value="Genomic_DNA"/>
</dbReference>
<proteinExistence type="predicted"/>
<name>A0ABP8ZYS5_9FLAO</name>
<organism evidence="1 2">
    <name type="scientific">Flavobacterium hankyongi</name>
    <dbReference type="NCBI Taxonomy" id="1176532"/>
    <lineage>
        <taxon>Bacteria</taxon>
        <taxon>Pseudomonadati</taxon>
        <taxon>Bacteroidota</taxon>
        <taxon>Flavobacteriia</taxon>
        <taxon>Flavobacteriales</taxon>
        <taxon>Flavobacteriaceae</taxon>
        <taxon>Flavobacterium</taxon>
    </lineage>
</organism>
<keyword evidence="2" id="KW-1185">Reference proteome</keyword>
<evidence type="ECO:0000313" key="2">
    <source>
        <dbReference type="Proteomes" id="UP001500141"/>
    </source>
</evidence>
<protein>
    <submittedName>
        <fullName evidence="1">Uncharacterized protein</fullName>
    </submittedName>
</protein>
<evidence type="ECO:0000313" key="1">
    <source>
        <dbReference type="EMBL" id="GAA4769217.1"/>
    </source>
</evidence>
<dbReference type="Proteomes" id="UP001500141">
    <property type="component" value="Unassembled WGS sequence"/>
</dbReference>